<evidence type="ECO:0000313" key="3">
    <source>
        <dbReference type="Proteomes" id="UP001358614"/>
    </source>
</evidence>
<dbReference type="AlphaFoldDB" id="A0AAX4KDN6"/>
<dbReference type="KEGG" id="ker:91101566"/>
<dbReference type="EMBL" id="CP144089">
    <property type="protein sequence ID" value="WWD04691.1"/>
    <property type="molecule type" value="Genomic_DNA"/>
</dbReference>
<name>A0AAX4KDN6_9TREE</name>
<evidence type="ECO:0000256" key="1">
    <source>
        <dbReference type="SAM" id="MobiDB-lite"/>
    </source>
</evidence>
<accession>A0AAX4KDN6</accession>
<keyword evidence="3" id="KW-1185">Reference proteome</keyword>
<feature type="compositionally biased region" description="Low complexity" evidence="1">
    <location>
        <begin position="19"/>
        <end position="30"/>
    </location>
</feature>
<evidence type="ECO:0008006" key="4">
    <source>
        <dbReference type="Google" id="ProtNLM"/>
    </source>
</evidence>
<feature type="compositionally biased region" description="Low complexity" evidence="1">
    <location>
        <begin position="57"/>
        <end position="85"/>
    </location>
</feature>
<organism evidence="2 3">
    <name type="scientific">Kwoniella europaea PYCC6329</name>
    <dbReference type="NCBI Taxonomy" id="1423913"/>
    <lineage>
        <taxon>Eukaryota</taxon>
        <taxon>Fungi</taxon>
        <taxon>Dikarya</taxon>
        <taxon>Basidiomycota</taxon>
        <taxon>Agaricomycotina</taxon>
        <taxon>Tremellomycetes</taxon>
        <taxon>Tremellales</taxon>
        <taxon>Cryptococcaceae</taxon>
        <taxon>Kwoniella</taxon>
    </lineage>
</organism>
<sequence length="193" mass="21942">MGKKYYYVPSRHSSHRHSTPSTSSYDYSTSHRTPTERLYPAVAVEREPRHSDDGTCTYRSYTYPSRASSSYYYSPQSHSSHSQPYGLGGNSYHSRPGDYSTSTYRAPPATYQNQPSASHDGIRTYTASELRESNLNAPRNVWDRVPTGYGFGLSSYKEDRSRNEGTFIFRSQNGGREISIPVTYNGERLSERL</sequence>
<gene>
    <name evidence="2" type="ORF">V865_002762</name>
</gene>
<proteinExistence type="predicted"/>
<dbReference type="Proteomes" id="UP001358614">
    <property type="component" value="Chromosome 1"/>
</dbReference>
<feature type="compositionally biased region" description="Basic and acidic residues" evidence="1">
    <location>
        <begin position="44"/>
        <end position="53"/>
    </location>
</feature>
<protein>
    <recommendedName>
        <fullName evidence="4">SH2 domain-containing protein</fullName>
    </recommendedName>
</protein>
<dbReference type="GeneID" id="91101566"/>
<feature type="region of interest" description="Disordered" evidence="1">
    <location>
        <begin position="1"/>
        <end position="120"/>
    </location>
</feature>
<dbReference type="RefSeq" id="XP_066082658.1">
    <property type="nucleotide sequence ID" value="XM_066226561.1"/>
</dbReference>
<reference evidence="2 3" key="1">
    <citation type="submission" date="2024-01" db="EMBL/GenBank/DDBJ databases">
        <title>Comparative genomics of Cryptococcus and Kwoniella reveals pathogenesis evolution and contrasting modes of karyotype evolution via chromosome fusion or intercentromeric recombination.</title>
        <authorList>
            <person name="Coelho M.A."/>
            <person name="David-Palma M."/>
            <person name="Shea T."/>
            <person name="Bowers K."/>
            <person name="McGinley-Smith S."/>
            <person name="Mohammad A.W."/>
            <person name="Gnirke A."/>
            <person name="Yurkov A.M."/>
            <person name="Nowrousian M."/>
            <person name="Sun S."/>
            <person name="Cuomo C.A."/>
            <person name="Heitman J."/>
        </authorList>
    </citation>
    <scope>NUCLEOTIDE SEQUENCE [LARGE SCALE GENOMIC DNA]</scope>
    <source>
        <strain evidence="2 3">PYCC6329</strain>
    </source>
</reference>
<evidence type="ECO:0000313" key="2">
    <source>
        <dbReference type="EMBL" id="WWD04691.1"/>
    </source>
</evidence>
<feature type="compositionally biased region" description="Polar residues" evidence="1">
    <location>
        <begin position="99"/>
        <end position="117"/>
    </location>
</feature>